<dbReference type="GO" id="GO:0019450">
    <property type="term" value="P:L-cysteine catabolic process to pyruvate"/>
    <property type="evidence" value="ECO:0007669"/>
    <property type="project" value="TreeGrafter"/>
</dbReference>
<dbReference type="AlphaFoldDB" id="A0A377LU98"/>
<dbReference type="EMBL" id="UGJB01000004">
    <property type="protein sequence ID" value="STQ09061.1"/>
    <property type="molecule type" value="Genomic_DNA"/>
</dbReference>
<accession>A0A377LU98</accession>
<dbReference type="Proteomes" id="UP000255106">
    <property type="component" value="Unassembled WGS sequence"/>
</dbReference>
<gene>
    <name evidence="1" type="ORF">NCTC10005_01763</name>
</gene>
<sequence>MMALDESAVTGNEGIVAHDVEQSISNLCALACRSMQATDRQIIEIMASKV</sequence>
<dbReference type="PANTHER" id="PTHR30501:SF2">
    <property type="entry name" value="UPF0597 PROTEIN YHAM"/>
    <property type="match status" value="1"/>
</dbReference>
<reference evidence="1 2" key="1">
    <citation type="submission" date="2018-06" db="EMBL/GenBank/DDBJ databases">
        <authorList>
            <consortium name="Pathogen Informatics"/>
            <person name="Doyle S."/>
        </authorList>
    </citation>
    <scope>NUCLEOTIDE SEQUENCE [LARGE SCALE GENOMIC DNA]</scope>
    <source>
        <strain evidence="1 2">NCTC10005</strain>
    </source>
</reference>
<organism evidence="1 2">
    <name type="scientific">Enterobacter cloacae</name>
    <dbReference type="NCBI Taxonomy" id="550"/>
    <lineage>
        <taxon>Bacteria</taxon>
        <taxon>Pseudomonadati</taxon>
        <taxon>Pseudomonadota</taxon>
        <taxon>Gammaproteobacteria</taxon>
        <taxon>Enterobacterales</taxon>
        <taxon>Enterobacteriaceae</taxon>
        <taxon>Enterobacter</taxon>
        <taxon>Enterobacter cloacae complex</taxon>
    </lineage>
</organism>
<evidence type="ECO:0000313" key="2">
    <source>
        <dbReference type="Proteomes" id="UP000255106"/>
    </source>
</evidence>
<proteinExistence type="predicted"/>
<dbReference type="InterPro" id="IPR021144">
    <property type="entry name" value="UPF0597"/>
</dbReference>
<name>A0A377LU98_ENTCL</name>
<protein>
    <submittedName>
        <fullName evidence="1">Inner membrane protein</fullName>
    </submittedName>
</protein>
<evidence type="ECO:0000313" key="1">
    <source>
        <dbReference type="EMBL" id="STQ09061.1"/>
    </source>
</evidence>
<dbReference type="PANTHER" id="PTHR30501">
    <property type="entry name" value="UPF0597 PROTEIN YHAM"/>
    <property type="match status" value="1"/>
</dbReference>
<dbReference type="GO" id="GO:0080146">
    <property type="term" value="F:L-cysteine desulfhydrase activity"/>
    <property type="evidence" value="ECO:0007669"/>
    <property type="project" value="TreeGrafter"/>
</dbReference>